<dbReference type="InterPro" id="IPR029060">
    <property type="entry name" value="PIN-like_dom_sf"/>
</dbReference>
<dbReference type="InterPro" id="IPR002716">
    <property type="entry name" value="PIN_dom"/>
</dbReference>
<dbReference type="AlphaFoldDB" id="A0A2Z4IL91"/>
<proteinExistence type="predicted"/>
<reference evidence="2 3" key="1">
    <citation type="submission" date="2018-06" db="EMBL/GenBank/DDBJ databases">
        <title>Echinicola strongylocentroti sp. nov., isolated from a sea urchin Strongylocentrotus intermedius.</title>
        <authorList>
            <person name="Bae S.S."/>
        </authorList>
    </citation>
    <scope>NUCLEOTIDE SEQUENCE [LARGE SCALE GENOMIC DNA]</scope>
    <source>
        <strain evidence="2 3">MEBiC08714</strain>
    </source>
</reference>
<evidence type="ECO:0000259" key="1">
    <source>
        <dbReference type="Pfam" id="PF01850"/>
    </source>
</evidence>
<protein>
    <submittedName>
        <fullName evidence="2">PIN domain nuclease</fullName>
    </submittedName>
</protein>
<accession>A0A2Z4IL91</accession>
<evidence type="ECO:0000313" key="2">
    <source>
        <dbReference type="EMBL" id="AWW31654.1"/>
    </source>
</evidence>
<dbReference type="EMBL" id="CP030041">
    <property type="protein sequence ID" value="AWW31654.1"/>
    <property type="molecule type" value="Genomic_DNA"/>
</dbReference>
<keyword evidence="3" id="KW-1185">Reference proteome</keyword>
<dbReference type="OrthoDB" id="9811788at2"/>
<name>A0A2Z4IL91_9BACT</name>
<gene>
    <name evidence="2" type="ORF">DN752_16815</name>
</gene>
<dbReference type="KEGG" id="est:DN752_16815"/>
<dbReference type="Gene3D" id="3.40.50.1010">
    <property type="entry name" value="5'-nuclease"/>
    <property type="match status" value="1"/>
</dbReference>
<sequence>MDRYMVLVDSSVWIDYFKKGENRLLDNLIEEDLVCTNELILTELGPFLNHRGRTDIWDSLQALPVIPLNIDWELIRRYQSINLQNGINKVGIPDLIILQQVIEEKITMFSFDEHFKLMARLLTFELIDAV</sequence>
<dbReference type="SUPFAM" id="SSF88723">
    <property type="entry name" value="PIN domain-like"/>
    <property type="match status" value="1"/>
</dbReference>
<feature type="domain" description="PIN" evidence="1">
    <location>
        <begin position="6"/>
        <end position="120"/>
    </location>
</feature>
<dbReference type="Pfam" id="PF01850">
    <property type="entry name" value="PIN"/>
    <property type="match status" value="1"/>
</dbReference>
<evidence type="ECO:0000313" key="3">
    <source>
        <dbReference type="Proteomes" id="UP000248688"/>
    </source>
</evidence>
<dbReference type="Proteomes" id="UP000248688">
    <property type="component" value="Chromosome"/>
</dbReference>
<dbReference type="RefSeq" id="WP_112785029.1">
    <property type="nucleotide sequence ID" value="NZ_CP030041.1"/>
</dbReference>
<organism evidence="2 3">
    <name type="scientific">Echinicola strongylocentroti</name>
    <dbReference type="NCBI Taxonomy" id="1795355"/>
    <lineage>
        <taxon>Bacteria</taxon>
        <taxon>Pseudomonadati</taxon>
        <taxon>Bacteroidota</taxon>
        <taxon>Cytophagia</taxon>
        <taxon>Cytophagales</taxon>
        <taxon>Cyclobacteriaceae</taxon>
        <taxon>Echinicola</taxon>
    </lineage>
</organism>